<organism evidence="1 2">
    <name type="scientific">Cyclotella cryptica</name>
    <dbReference type="NCBI Taxonomy" id="29204"/>
    <lineage>
        <taxon>Eukaryota</taxon>
        <taxon>Sar</taxon>
        <taxon>Stramenopiles</taxon>
        <taxon>Ochrophyta</taxon>
        <taxon>Bacillariophyta</taxon>
        <taxon>Coscinodiscophyceae</taxon>
        <taxon>Thalassiosirophycidae</taxon>
        <taxon>Stephanodiscales</taxon>
        <taxon>Stephanodiscaceae</taxon>
        <taxon>Cyclotella</taxon>
    </lineage>
</organism>
<name>A0ABD3P8C5_9STRA</name>
<dbReference type="EMBL" id="JABMIG020000245">
    <property type="protein sequence ID" value="KAL3784061.1"/>
    <property type="molecule type" value="Genomic_DNA"/>
</dbReference>
<comment type="caution">
    <text evidence="1">The sequence shown here is derived from an EMBL/GenBank/DDBJ whole genome shotgun (WGS) entry which is preliminary data.</text>
</comment>
<evidence type="ECO:0000313" key="2">
    <source>
        <dbReference type="Proteomes" id="UP001516023"/>
    </source>
</evidence>
<evidence type="ECO:0000313" key="1">
    <source>
        <dbReference type="EMBL" id="KAL3784061.1"/>
    </source>
</evidence>
<accession>A0ABD3P8C5</accession>
<dbReference type="AlphaFoldDB" id="A0ABD3P8C5"/>
<gene>
    <name evidence="1" type="ORF">HJC23_013276</name>
</gene>
<proteinExistence type="predicted"/>
<keyword evidence="2" id="KW-1185">Reference proteome</keyword>
<reference evidence="1 2" key="1">
    <citation type="journal article" date="2020" name="G3 (Bethesda)">
        <title>Improved Reference Genome for Cyclotella cryptica CCMP332, a Model for Cell Wall Morphogenesis, Salinity Adaptation, and Lipid Production in Diatoms (Bacillariophyta).</title>
        <authorList>
            <person name="Roberts W.R."/>
            <person name="Downey K.M."/>
            <person name="Ruck E.C."/>
            <person name="Traller J.C."/>
            <person name="Alverson A.J."/>
        </authorList>
    </citation>
    <scope>NUCLEOTIDE SEQUENCE [LARGE SCALE GENOMIC DNA]</scope>
    <source>
        <strain evidence="1 2">CCMP332</strain>
    </source>
</reference>
<sequence>MKRPLGLKRSFNYEDLASIVHSSLPTKRAKRLRTHCSSESSATCSLVDGDDVARENFDSHKRFYSTARLISPTSSTNHVTITPDSSPTVPFMVTERHTSNFSLATDNFECPATAALNRVLAQRTSSSSTDWDSAVFPLQEGEQKSKCNCTAWPAMVGQYPSPRARHISITPRTCSARTDDQESNHVEADADVRKLQTAFSLLSFPHYKLEPKKSRLSF</sequence>
<protein>
    <submittedName>
        <fullName evidence="1">Uncharacterized protein</fullName>
    </submittedName>
</protein>
<dbReference type="Proteomes" id="UP001516023">
    <property type="component" value="Unassembled WGS sequence"/>
</dbReference>